<feature type="domain" description="DUF4328" evidence="3">
    <location>
        <begin position="98"/>
        <end position="230"/>
    </location>
</feature>
<evidence type="ECO:0000256" key="2">
    <source>
        <dbReference type="SAM" id="Phobius"/>
    </source>
</evidence>
<feature type="compositionally biased region" description="Low complexity" evidence="1">
    <location>
        <begin position="1"/>
        <end position="12"/>
    </location>
</feature>
<keyword evidence="5" id="KW-1185">Reference proteome</keyword>
<feature type="transmembrane region" description="Helical" evidence="2">
    <location>
        <begin position="137"/>
        <end position="159"/>
    </location>
</feature>
<dbReference type="EMBL" id="PPCV01000006">
    <property type="protein sequence ID" value="RXW31765.1"/>
    <property type="molecule type" value="Genomic_DNA"/>
</dbReference>
<dbReference type="Proteomes" id="UP000290624">
    <property type="component" value="Unassembled WGS sequence"/>
</dbReference>
<reference evidence="4 5" key="1">
    <citation type="submission" date="2018-01" db="EMBL/GenBank/DDBJ databases">
        <title>Lactibacter flavus gen. nov., sp. nov., a novel bacterium of the family Propionibacteriaceae isolated from raw milk and dairy products.</title>
        <authorList>
            <person name="Wenning M."/>
            <person name="Breitenwieser F."/>
            <person name="Huptas C."/>
            <person name="von Neubeck M."/>
            <person name="Busse H.-J."/>
            <person name="Scherer S."/>
        </authorList>
    </citation>
    <scope>NUCLEOTIDE SEQUENCE [LARGE SCALE GENOMIC DNA]</scope>
    <source>
        <strain evidence="4 5">VG341</strain>
    </source>
</reference>
<feature type="transmembrane region" description="Helical" evidence="2">
    <location>
        <begin position="171"/>
        <end position="189"/>
    </location>
</feature>
<evidence type="ECO:0000313" key="4">
    <source>
        <dbReference type="EMBL" id="RXW31765.1"/>
    </source>
</evidence>
<organism evidence="4 5">
    <name type="scientific">Propioniciclava flava</name>
    <dbReference type="NCBI Taxonomy" id="2072026"/>
    <lineage>
        <taxon>Bacteria</taxon>
        <taxon>Bacillati</taxon>
        <taxon>Actinomycetota</taxon>
        <taxon>Actinomycetes</taxon>
        <taxon>Propionibacteriales</taxon>
        <taxon>Propionibacteriaceae</taxon>
        <taxon>Propioniciclava</taxon>
    </lineage>
</organism>
<gene>
    <name evidence="4" type="ORF">C1706_09345</name>
</gene>
<feature type="transmembrane region" description="Helical" evidence="2">
    <location>
        <begin position="46"/>
        <end position="66"/>
    </location>
</feature>
<proteinExistence type="predicted"/>
<dbReference type="AlphaFoldDB" id="A0A4Q2EIM1"/>
<feature type="transmembrane region" description="Helical" evidence="2">
    <location>
        <begin position="201"/>
        <end position="223"/>
    </location>
</feature>
<keyword evidence="2" id="KW-1133">Transmembrane helix</keyword>
<name>A0A4Q2EIM1_9ACTN</name>
<dbReference type="OrthoDB" id="4174975at2"/>
<feature type="region of interest" description="Disordered" evidence="1">
    <location>
        <begin position="1"/>
        <end position="30"/>
    </location>
</feature>
<evidence type="ECO:0000313" key="5">
    <source>
        <dbReference type="Proteomes" id="UP000290624"/>
    </source>
</evidence>
<keyword evidence="2" id="KW-0472">Membrane</keyword>
<evidence type="ECO:0000256" key="1">
    <source>
        <dbReference type="SAM" id="MobiDB-lite"/>
    </source>
</evidence>
<evidence type="ECO:0000259" key="3">
    <source>
        <dbReference type="Pfam" id="PF14219"/>
    </source>
</evidence>
<accession>A0A4Q2EIM1</accession>
<dbReference type="InterPro" id="IPR025565">
    <property type="entry name" value="DUF4328"/>
</dbReference>
<protein>
    <recommendedName>
        <fullName evidence="3">DUF4328 domain-containing protein</fullName>
    </recommendedName>
</protein>
<keyword evidence="2" id="KW-0812">Transmembrane</keyword>
<dbReference type="Pfam" id="PF14219">
    <property type="entry name" value="DUF4328"/>
    <property type="match status" value="1"/>
</dbReference>
<sequence>MSSPMSPTVPSPDASVPPAHSTVGASPGLPAGRTRTSGHLLSSWQWAHVTCWLLALAAATSLYAVVVEGWGQLTIDAYARHVPGMAIPVHTYVKHQALAAMLGALSVVASGGSWLLWQYRVAREVPRDALRFGPPWHVAAWLIPVVALVAPPLTVADVARASGAIVPRGVLAAWWACWIGACLACPLGLNLADQAADTDAALFAARVSLTGHLLLIAAAALAWNLVQRISRALGGASPQGSAA</sequence>
<feature type="transmembrane region" description="Helical" evidence="2">
    <location>
        <begin position="97"/>
        <end position="117"/>
    </location>
</feature>
<comment type="caution">
    <text evidence="4">The sequence shown here is derived from an EMBL/GenBank/DDBJ whole genome shotgun (WGS) entry which is preliminary data.</text>
</comment>